<dbReference type="AlphaFoldDB" id="A0A0P1I9L6"/>
<dbReference type="GO" id="GO:0006171">
    <property type="term" value="P:cAMP biosynthetic process"/>
    <property type="evidence" value="ECO:0007669"/>
    <property type="project" value="TreeGrafter"/>
</dbReference>
<dbReference type="PANTHER" id="PTHR43081:SF19">
    <property type="entry name" value="PH-SENSITIVE ADENYLATE CYCLASE RV1264"/>
    <property type="match status" value="1"/>
</dbReference>
<dbReference type="InterPro" id="IPR050697">
    <property type="entry name" value="Adenylyl/Guanylyl_Cyclase_3/4"/>
</dbReference>
<feature type="repeat" description="TPR" evidence="1">
    <location>
        <begin position="487"/>
        <end position="520"/>
    </location>
</feature>
<dbReference type="InterPro" id="IPR011990">
    <property type="entry name" value="TPR-like_helical_dom_sf"/>
</dbReference>
<dbReference type="SUPFAM" id="SSF55073">
    <property type="entry name" value="Nucleotide cyclase"/>
    <property type="match status" value="1"/>
</dbReference>
<gene>
    <name evidence="3" type="ORF">RUE5091_00147</name>
</gene>
<dbReference type="CDD" id="cd07302">
    <property type="entry name" value="CHD"/>
    <property type="match status" value="1"/>
</dbReference>
<evidence type="ECO:0000259" key="2">
    <source>
        <dbReference type="PROSITE" id="PS50125"/>
    </source>
</evidence>
<sequence length="734" mass="80370">MERRLAAIFAADVVGFSRMMAEDEVGTFERLTTVRQDILTRLIDEKNGRIVKLIGDGLLAEFASVVDAVEAAIQIQEAVKDKNDTIDPHQRIELRIGINLGDLIIDGDDIYGDGVNIAARLEPLATPGGICISREVYEHTRGKVSKPFESAGVHRVKNIPEPLTVFRMADPNGSKYNSLSHFKVRRAVTAVAVIAILSGAAFILRDGIVALFGGAESEIIAAEDGLPSLIVLPFENLGLPDAERYIADGLTDDLITDFSKVAGLMVIGSNTAFSYRDRTIDSRAIGRELGVGYVLEGSVRRAGTRLLVNARLTDVSSGQTVWAERLERDEADIFSMEAGLINEIIDQLGVDVSVSEKERIERLPTTDLEAYDFFLRAEEAARSGFRPGLREALSLYSDATAIDPTFARAFAAQARTEALIMRRNYDDVLPFPVARKRAYEHAGRALEIDPDAAMPFAVLSELQTVDRRYEEAMRSAQLSVEKAPGEASAYLALSFAQTFYGRHEEAIENFETALRLNPLLPGYARQIASLSYILTGRPQRAVEILEEIKGNSQGIEDYFNILAAAYGEAGQTQKAQATADEVAEFAPHTSAQLYKVLFAHFRKQEELDRIIDAMLTAGVQEWPFDFQPGAREKLSADAITALIDGNVWQGNFEGRGPGLMQISENGSMALRASTLFVTGSAFVKDDTLCLQQPGLSLGRPACGMVYKNAEEEVGASEPYSYINPHILFHFSPGG</sequence>
<dbReference type="InterPro" id="IPR001054">
    <property type="entry name" value="A/G_cyclase"/>
</dbReference>
<dbReference type="InterPro" id="IPR029787">
    <property type="entry name" value="Nucleotide_cyclase"/>
</dbReference>
<dbReference type="STRING" id="1715692.RUE5091_00147"/>
<keyword evidence="4" id="KW-1185">Reference proteome</keyword>
<dbReference type="Proteomes" id="UP000051260">
    <property type="component" value="Unassembled WGS sequence"/>
</dbReference>
<keyword evidence="1" id="KW-0802">TPR repeat</keyword>
<proteinExistence type="predicted"/>
<dbReference type="PROSITE" id="PS50125">
    <property type="entry name" value="GUANYLATE_CYCLASE_2"/>
    <property type="match status" value="1"/>
</dbReference>
<dbReference type="Gene3D" id="1.25.40.10">
    <property type="entry name" value="Tetratricopeptide repeat domain"/>
    <property type="match status" value="1"/>
</dbReference>
<dbReference type="Pfam" id="PF00211">
    <property type="entry name" value="Guanylate_cyc"/>
    <property type="match status" value="1"/>
</dbReference>
<dbReference type="Gene3D" id="3.40.50.10070">
    <property type="entry name" value="TolB, N-terminal domain"/>
    <property type="match status" value="1"/>
</dbReference>
<dbReference type="GO" id="GO:0035556">
    <property type="term" value="P:intracellular signal transduction"/>
    <property type="evidence" value="ECO:0007669"/>
    <property type="project" value="InterPro"/>
</dbReference>
<dbReference type="OrthoDB" id="54411at2"/>
<dbReference type="EMBL" id="CYUD01000001">
    <property type="protein sequence ID" value="CUJ83790.1"/>
    <property type="molecule type" value="Genomic_DNA"/>
</dbReference>
<dbReference type="PROSITE" id="PS50293">
    <property type="entry name" value="TPR_REGION"/>
    <property type="match status" value="1"/>
</dbReference>
<evidence type="ECO:0000256" key="1">
    <source>
        <dbReference type="PROSITE-ProRule" id="PRU00339"/>
    </source>
</evidence>
<dbReference type="GO" id="GO:0004016">
    <property type="term" value="F:adenylate cyclase activity"/>
    <property type="evidence" value="ECO:0007669"/>
    <property type="project" value="UniProtKB-ARBA"/>
</dbReference>
<protein>
    <submittedName>
        <fullName evidence="3">Putative PEP-CTERM system TPR-repeat lipoprotein</fullName>
    </submittedName>
</protein>
<feature type="domain" description="Guanylate cyclase" evidence="2">
    <location>
        <begin position="7"/>
        <end position="122"/>
    </location>
</feature>
<name>A0A0P1I9L6_9RHOB</name>
<dbReference type="SUPFAM" id="SSF48452">
    <property type="entry name" value="TPR-like"/>
    <property type="match status" value="1"/>
</dbReference>
<reference evidence="4" key="1">
    <citation type="submission" date="2015-09" db="EMBL/GenBank/DDBJ databases">
        <authorList>
            <person name="Rodrigo-Torres L."/>
            <person name="Arahal D.R."/>
        </authorList>
    </citation>
    <scope>NUCLEOTIDE SEQUENCE [LARGE SCALE GENOMIC DNA]</scope>
    <source>
        <strain evidence="4">CECT 5091</strain>
    </source>
</reference>
<organism evidence="3 4">
    <name type="scientific">Ruegeria denitrificans</name>
    <dbReference type="NCBI Taxonomy" id="1715692"/>
    <lineage>
        <taxon>Bacteria</taxon>
        <taxon>Pseudomonadati</taxon>
        <taxon>Pseudomonadota</taxon>
        <taxon>Alphaproteobacteria</taxon>
        <taxon>Rhodobacterales</taxon>
        <taxon>Roseobacteraceae</taxon>
        <taxon>Ruegeria</taxon>
    </lineage>
</organism>
<keyword evidence="3" id="KW-0449">Lipoprotein</keyword>
<dbReference type="PROSITE" id="PS50005">
    <property type="entry name" value="TPR"/>
    <property type="match status" value="1"/>
</dbReference>
<dbReference type="RefSeq" id="WP_131726255.1">
    <property type="nucleotide sequence ID" value="NZ_CYUD01000001.1"/>
</dbReference>
<dbReference type="Pfam" id="PF13181">
    <property type="entry name" value="TPR_8"/>
    <property type="match status" value="1"/>
</dbReference>
<dbReference type="PANTHER" id="PTHR43081">
    <property type="entry name" value="ADENYLATE CYCLASE, TERMINAL-DIFFERENTIATION SPECIFIC-RELATED"/>
    <property type="match status" value="1"/>
</dbReference>
<dbReference type="InterPro" id="IPR019734">
    <property type="entry name" value="TPR_rpt"/>
</dbReference>
<evidence type="ECO:0000313" key="3">
    <source>
        <dbReference type="EMBL" id="CUJ83790.1"/>
    </source>
</evidence>
<accession>A0A0P1I9L6</accession>
<dbReference type="Gene3D" id="3.30.70.1230">
    <property type="entry name" value="Nucleotide cyclase"/>
    <property type="match status" value="1"/>
</dbReference>
<evidence type="ECO:0000313" key="4">
    <source>
        <dbReference type="Proteomes" id="UP000051260"/>
    </source>
</evidence>